<dbReference type="InterPro" id="IPR040676">
    <property type="entry name" value="DUF5641"/>
</dbReference>
<name>A0A4C1S9I3_EUMVA</name>
<organism evidence="2 3">
    <name type="scientific">Eumeta variegata</name>
    <name type="common">Bagworm moth</name>
    <name type="synonym">Eumeta japonica</name>
    <dbReference type="NCBI Taxonomy" id="151549"/>
    <lineage>
        <taxon>Eukaryota</taxon>
        <taxon>Metazoa</taxon>
        <taxon>Ecdysozoa</taxon>
        <taxon>Arthropoda</taxon>
        <taxon>Hexapoda</taxon>
        <taxon>Insecta</taxon>
        <taxon>Pterygota</taxon>
        <taxon>Neoptera</taxon>
        <taxon>Endopterygota</taxon>
        <taxon>Lepidoptera</taxon>
        <taxon>Glossata</taxon>
        <taxon>Ditrysia</taxon>
        <taxon>Tineoidea</taxon>
        <taxon>Psychidae</taxon>
        <taxon>Oiketicinae</taxon>
        <taxon>Eumeta</taxon>
    </lineage>
</organism>
<comment type="caution">
    <text evidence="2">The sequence shown here is derived from an EMBL/GenBank/DDBJ whole genome shotgun (WGS) entry which is preliminary data.</text>
</comment>
<reference evidence="2 3" key="1">
    <citation type="journal article" date="2019" name="Commun. Biol.">
        <title>The bagworm genome reveals a unique fibroin gene that provides high tensile strength.</title>
        <authorList>
            <person name="Kono N."/>
            <person name="Nakamura H."/>
            <person name="Ohtoshi R."/>
            <person name="Tomita M."/>
            <person name="Numata K."/>
            <person name="Arakawa K."/>
        </authorList>
    </citation>
    <scope>NUCLEOTIDE SEQUENCE [LARGE SCALE GENOMIC DNA]</scope>
</reference>
<dbReference type="Pfam" id="PF18701">
    <property type="entry name" value="DUF5641"/>
    <property type="match status" value="1"/>
</dbReference>
<dbReference type="OrthoDB" id="5984724at2759"/>
<dbReference type="AlphaFoldDB" id="A0A4C1S9I3"/>
<dbReference type="EMBL" id="BGZK01003225">
    <property type="protein sequence ID" value="GBO98902.1"/>
    <property type="molecule type" value="Genomic_DNA"/>
</dbReference>
<accession>A0A4C1S9I3</accession>
<evidence type="ECO:0000313" key="3">
    <source>
        <dbReference type="Proteomes" id="UP000299102"/>
    </source>
</evidence>
<protein>
    <recommendedName>
        <fullName evidence="1">DUF5641 domain-containing protein</fullName>
    </recommendedName>
</protein>
<feature type="domain" description="DUF5641" evidence="1">
    <location>
        <begin position="38"/>
        <end position="96"/>
    </location>
</feature>
<keyword evidence="3" id="KW-1185">Reference proteome</keyword>
<evidence type="ECO:0000259" key="1">
    <source>
        <dbReference type="Pfam" id="PF18701"/>
    </source>
</evidence>
<dbReference type="Proteomes" id="UP000299102">
    <property type="component" value="Unassembled WGS sequence"/>
</dbReference>
<gene>
    <name evidence="2" type="ORF">EVAR_72087_1</name>
</gene>
<evidence type="ECO:0000313" key="2">
    <source>
        <dbReference type="EMBL" id="GBO98902.1"/>
    </source>
</evidence>
<proteinExistence type="predicted"/>
<sequence>MLIGRAGRILQGRRRFETQDAGCGLGQKSILKGLSPEMRNKWFLEAESPKLGDLVLIKEDALPPLKCKYGRIRETLPTNYNIVRVVVIKTPSGTITEHKPSNGSYCTKLF</sequence>